<evidence type="ECO:0000256" key="1">
    <source>
        <dbReference type="SAM" id="MobiDB-lite"/>
    </source>
</evidence>
<name>A0AAV4R476_CAEEX</name>
<feature type="region of interest" description="Disordered" evidence="1">
    <location>
        <begin position="1"/>
        <end position="45"/>
    </location>
</feature>
<sequence length="107" mass="12117">MKSAEVGLFARSPQISQEEINKDNGETTETSSDEVQTNDSGTTGNRILSNKDLWKYTLGLQTDVLELQVKKEEYFSEFPGEKNSEEDLVSEFEKEVFLAVFKEVCIV</sequence>
<protein>
    <submittedName>
        <fullName evidence="2">Uncharacterized protein</fullName>
    </submittedName>
</protein>
<dbReference type="EMBL" id="BPLR01007158">
    <property type="protein sequence ID" value="GIY14883.1"/>
    <property type="molecule type" value="Genomic_DNA"/>
</dbReference>
<evidence type="ECO:0000313" key="2">
    <source>
        <dbReference type="EMBL" id="GIY14883.1"/>
    </source>
</evidence>
<keyword evidence="3" id="KW-1185">Reference proteome</keyword>
<dbReference type="Proteomes" id="UP001054945">
    <property type="component" value="Unassembled WGS sequence"/>
</dbReference>
<feature type="compositionally biased region" description="Polar residues" evidence="1">
    <location>
        <begin position="27"/>
        <end position="45"/>
    </location>
</feature>
<proteinExistence type="predicted"/>
<reference evidence="2 3" key="1">
    <citation type="submission" date="2021-06" db="EMBL/GenBank/DDBJ databases">
        <title>Caerostris extrusa draft genome.</title>
        <authorList>
            <person name="Kono N."/>
            <person name="Arakawa K."/>
        </authorList>
    </citation>
    <scope>NUCLEOTIDE SEQUENCE [LARGE SCALE GENOMIC DNA]</scope>
</reference>
<evidence type="ECO:0000313" key="3">
    <source>
        <dbReference type="Proteomes" id="UP001054945"/>
    </source>
</evidence>
<organism evidence="2 3">
    <name type="scientific">Caerostris extrusa</name>
    <name type="common">Bark spider</name>
    <name type="synonym">Caerostris bankana</name>
    <dbReference type="NCBI Taxonomy" id="172846"/>
    <lineage>
        <taxon>Eukaryota</taxon>
        <taxon>Metazoa</taxon>
        <taxon>Ecdysozoa</taxon>
        <taxon>Arthropoda</taxon>
        <taxon>Chelicerata</taxon>
        <taxon>Arachnida</taxon>
        <taxon>Araneae</taxon>
        <taxon>Araneomorphae</taxon>
        <taxon>Entelegynae</taxon>
        <taxon>Araneoidea</taxon>
        <taxon>Araneidae</taxon>
        <taxon>Caerostris</taxon>
    </lineage>
</organism>
<comment type="caution">
    <text evidence="2">The sequence shown here is derived from an EMBL/GenBank/DDBJ whole genome shotgun (WGS) entry which is preliminary data.</text>
</comment>
<gene>
    <name evidence="2" type="ORF">CEXT_783731</name>
</gene>
<dbReference type="AlphaFoldDB" id="A0AAV4R476"/>
<accession>A0AAV4R476</accession>